<feature type="domain" description="Chromo" evidence="6">
    <location>
        <begin position="599"/>
        <end position="672"/>
    </location>
</feature>
<feature type="compositionally biased region" description="Low complexity" evidence="4">
    <location>
        <begin position="32"/>
        <end position="45"/>
    </location>
</feature>
<accession>A0A9Q1KES5</accession>
<feature type="compositionally biased region" description="Basic and acidic residues" evidence="4">
    <location>
        <begin position="92"/>
        <end position="105"/>
    </location>
</feature>
<evidence type="ECO:0000256" key="4">
    <source>
        <dbReference type="SAM" id="MobiDB-lite"/>
    </source>
</evidence>
<dbReference type="PROSITE" id="PS50013">
    <property type="entry name" value="CHROMO_2"/>
    <property type="match status" value="2"/>
</dbReference>
<feature type="compositionally biased region" description="Basic and acidic residues" evidence="4">
    <location>
        <begin position="206"/>
        <end position="229"/>
    </location>
</feature>
<dbReference type="PANTHER" id="PTHR45623:SF13">
    <property type="entry name" value="HELICASE PROTEIN MOM1"/>
    <property type="match status" value="1"/>
</dbReference>
<dbReference type="OrthoDB" id="1737597at2759"/>
<dbReference type="Gene3D" id="3.30.40.10">
    <property type="entry name" value="Zinc/RING finger domain, C3HC4 (zinc finger)"/>
    <property type="match status" value="1"/>
</dbReference>
<keyword evidence="5" id="KW-0472">Membrane</keyword>
<dbReference type="InterPro" id="IPR016197">
    <property type="entry name" value="Chromo-like_dom_sf"/>
</dbReference>
<keyword evidence="5" id="KW-1133">Transmembrane helix</keyword>
<evidence type="ECO:0000259" key="6">
    <source>
        <dbReference type="PROSITE" id="PS50013"/>
    </source>
</evidence>
<keyword evidence="8" id="KW-1185">Reference proteome</keyword>
<dbReference type="EMBL" id="JAKOGI010000158">
    <property type="protein sequence ID" value="KAJ8441640.1"/>
    <property type="molecule type" value="Genomic_DNA"/>
</dbReference>
<dbReference type="GO" id="GO:0016887">
    <property type="term" value="F:ATP hydrolysis activity"/>
    <property type="evidence" value="ECO:0007669"/>
    <property type="project" value="TreeGrafter"/>
</dbReference>
<keyword evidence="2" id="KW-0067">ATP-binding</keyword>
<dbReference type="InterPro" id="IPR013083">
    <property type="entry name" value="Znf_RING/FYVE/PHD"/>
</dbReference>
<dbReference type="GO" id="GO:0005634">
    <property type="term" value="C:nucleus"/>
    <property type="evidence" value="ECO:0007669"/>
    <property type="project" value="TreeGrafter"/>
</dbReference>
<dbReference type="GO" id="GO:0003682">
    <property type="term" value="F:chromatin binding"/>
    <property type="evidence" value="ECO:0007669"/>
    <property type="project" value="TreeGrafter"/>
</dbReference>
<dbReference type="SMART" id="SM00298">
    <property type="entry name" value="CHROMO"/>
    <property type="match status" value="2"/>
</dbReference>
<dbReference type="GO" id="GO:0000785">
    <property type="term" value="C:chromatin"/>
    <property type="evidence" value="ECO:0007669"/>
    <property type="project" value="TreeGrafter"/>
</dbReference>
<keyword evidence="3" id="KW-0539">Nucleus</keyword>
<feature type="compositionally biased region" description="Basic residues" evidence="4">
    <location>
        <begin position="165"/>
        <end position="175"/>
    </location>
</feature>
<evidence type="ECO:0000256" key="3">
    <source>
        <dbReference type="ARBA" id="ARBA00023242"/>
    </source>
</evidence>
<feature type="region of interest" description="Disordered" evidence="4">
    <location>
        <begin position="1"/>
        <end position="229"/>
    </location>
</feature>
<dbReference type="InterPro" id="IPR000953">
    <property type="entry name" value="Chromo/chromo_shadow_dom"/>
</dbReference>
<evidence type="ECO:0000313" key="7">
    <source>
        <dbReference type="EMBL" id="KAJ8441640.1"/>
    </source>
</evidence>
<evidence type="ECO:0000256" key="2">
    <source>
        <dbReference type="ARBA" id="ARBA00022840"/>
    </source>
</evidence>
<feature type="region of interest" description="Disordered" evidence="4">
    <location>
        <begin position="262"/>
        <end position="297"/>
    </location>
</feature>
<gene>
    <name evidence="7" type="ORF">Cgig2_025807</name>
</gene>
<dbReference type="Gene3D" id="2.40.50.40">
    <property type="match status" value="2"/>
</dbReference>
<dbReference type="InterPro" id="IPR023780">
    <property type="entry name" value="Chromo_domain"/>
</dbReference>
<dbReference type="GO" id="GO:0042393">
    <property type="term" value="F:histone binding"/>
    <property type="evidence" value="ECO:0007669"/>
    <property type="project" value="TreeGrafter"/>
</dbReference>
<dbReference type="SUPFAM" id="SSF54160">
    <property type="entry name" value="Chromo domain-like"/>
    <property type="match status" value="2"/>
</dbReference>
<dbReference type="AlphaFoldDB" id="A0A9Q1KES5"/>
<proteinExistence type="predicted"/>
<feature type="domain" description="Chromo" evidence="6">
    <location>
        <begin position="524"/>
        <end position="592"/>
    </location>
</feature>
<evidence type="ECO:0000313" key="8">
    <source>
        <dbReference type="Proteomes" id="UP001153076"/>
    </source>
</evidence>
<evidence type="ECO:0000256" key="5">
    <source>
        <dbReference type="SAM" id="Phobius"/>
    </source>
</evidence>
<evidence type="ECO:0000256" key="1">
    <source>
        <dbReference type="ARBA" id="ARBA00022741"/>
    </source>
</evidence>
<feature type="transmembrane region" description="Helical" evidence="5">
    <location>
        <begin position="458"/>
        <end position="476"/>
    </location>
</feature>
<keyword evidence="1" id="KW-0547">Nucleotide-binding</keyword>
<keyword evidence="5" id="KW-0812">Transmembrane</keyword>
<organism evidence="7 8">
    <name type="scientific">Carnegiea gigantea</name>
    <dbReference type="NCBI Taxonomy" id="171969"/>
    <lineage>
        <taxon>Eukaryota</taxon>
        <taxon>Viridiplantae</taxon>
        <taxon>Streptophyta</taxon>
        <taxon>Embryophyta</taxon>
        <taxon>Tracheophyta</taxon>
        <taxon>Spermatophyta</taxon>
        <taxon>Magnoliopsida</taxon>
        <taxon>eudicotyledons</taxon>
        <taxon>Gunneridae</taxon>
        <taxon>Pentapetalae</taxon>
        <taxon>Caryophyllales</taxon>
        <taxon>Cactineae</taxon>
        <taxon>Cactaceae</taxon>
        <taxon>Cactoideae</taxon>
        <taxon>Echinocereeae</taxon>
        <taxon>Carnegiea</taxon>
    </lineage>
</organism>
<feature type="compositionally biased region" description="Basic and acidic residues" evidence="4">
    <location>
        <begin position="134"/>
        <end position="149"/>
    </location>
</feature>
<dbReference type="GO" id="GO:0003677">
    <property type="term" value="F:DNA binding"/>
    <property type="evidence" value="ECO:0007669"/>
    <property type="project" value="TreeGrafter"/>
</dbReference>
<dbReference type="PANTHER" id="PTHR45623">
    <property type="entry name" value="CHROMODOMAIN-HELICASE-DNA-BINDING PROTEIN 3-RELATED-RELATED"/>
    <property type="match status" value="1"/>
</dbReference>
<dbReference type="GO" id="GO:0140658">
    <property type="term" value="F:ATP-dependent chromatin remodeler activity"/>
    <property type="evidence" value="ECO:0007669"/>
    <property type="project" value="TreeGrafter"/>
</dbReference>
<feature type="compositionally biased region" description="Low complexity" evidence="4">
    <location>
        <begin position="116"/>
        <end position="132"/>
    </location>
</feature>
<comment type="caution">
    <text evidence="7">The sequence shown here is derived from an EMBL/GenBank/DDBJ whole genome shotgun (WGS) entry which is preliminary data.</text>
</comment>
<dbReference type="Proteomes" id="UP001153076">
    <property type="component" value="Unassembled WGS sequence"/>
</dbReference>
<dbReference type="GO" id="GO:0005524">
    <property type="term" value="F:ATP binding"/>
    <property type="evidence" value="ECO:0007669"/>
    <property type="project" value="UniProtKB-KW"/>
</dbReference>
<sequence length="682" mass="76248">MGNDPRSVRKGKGDEPNGSKKKQRDGKDELVGAASNSASGSGESSGLRRSTRETPSKKQGDNASPVSIRKSRRLENRTAPATPSATAKKKPERPSPLRRSGRDNKFQSPSSRMSEKGSASKGGLKQQKGSKSPALKEKNKDKTPKKGAEESNGVVQQDEQNPKVGTKRKKRLTARHYRDMFRPLKKKIKVSDSATQTRLENCNEDGGDRESESDKEGQQHNSDVEELKEDCAKNADADSVGSDSDSKKQVFLENRCESEALERLQPSLTADVPMSSPGTEARKNEVVDMEEDSSIREQLDRQEGLLTSNELSNDINGSTCVPKVTTLRAPVVGSEDAHTCSEDVIPSIPSSCKMISLDEQCTKCFRKRRLEYNASKQVELCCCLPNLMDDVHMISVSKDRGEYGTFLTVQCANKHGQKIGPSEPPDGERRTCCTCKSAGMLLWFNFYGSEFSLFGAEFSLLSLIYVTGFLANVLYIRHCIGKGCTRSYHASCLLTPEENLFLPIWYCCECTKKRLTLGVHSLSEGIESIWDVREVELSNSTGVKKQKQYSVKYKGLAHIHNHWVPEIQLRHEVPELLAEFDEKKEGMRWKPEWVIPHRLLKKRLLNADASDNEPGTGFVSNGLCEWLVKWCGLGYDQATWEFEGSSCFEAPDVQRLKREYEARHERARTPVSKANEKIAEEH</sequence>
<name>A0A9Q1KES5_9CARY</name>
<dbReference type="Pfam" id="PF00385">
    <property type="entry name" value="Chromo"/>
    <property type="match status" value="1"/>
</dbReference>
<protein>
    <recommendedName>
        <fullName evidence="6">Chromo domain-containing protein</fullName>
    </recommendedName>
</protein>
<feature type="compositionally biased region" description="Basic and acidic residues" evidence="4">
    <location>
        <begin position="50"/>
        <end position="60"/>
    </location>
</feature>
<reference evidence="7" key="1">
    <citation type="submission" date="2022-04" db="EMBL/GenBank/DDBJ databases">
        <title>Carnegiea gigantea Genome sequencing and assembly v2.</title>
        <authorList>
            <person name="Copetti D."/>
            <person name="Sanderson M.J."/>
            <person name="Burquez A."/>
            <person name="Wojciechowski M.F."/>
        </authorList>
    </citation>
    <scope>NUCLEOTIDE SEQUENCE</scope>
    <source>
        <strain evidence="7">SGP5-SGP5p</strain>
        <tissue evidence="7">Aerial part</tissue>
    </source>
</reference>